<organism evidence="10 11">
    <name type="scientific">Acetoanaerobium sticklandii (strain ATCC 12662 / DSM 519 / JCM 1433 / CCUG 9281 / NCIMB 10654 / HF)</name>
    <name type="common">Clostridium sticklandii</name>
    <dbReference type="NCBI Taxonomy" id="499177"/>
    <lineage>
        <taxon>Bacteria</taxon>
        <taxon>Bacillati</taxon>
        <taxon>Bacillota</taxon>
        <taxon>Clostridia</taxon>
        <taxon>Peptostreptococcales</taxon>
        <taxon>Filifactoraceae</taxon>
        <taxon>Acetoanaerobium</taxon>
    </lineage>
</organism>
<keyword evidence="5 10" id="KW-0808">Transferase</keyword>
<dbReference type="HOGENOM" id="CLU_000445_89_6_9"/>
<evidence type="ECO:0000259" key="9">
    <source>
        <dbReference type="PROSITE" id="PS50109"/>
    </source>
</evidence>
<evidence type="ECO:0000256" key="6">
    <source>
        <dbReference type="ARBA" id="ARBA00022777"/>
    </source>
</evidence>
<evidence type="ECO:0000256" key="3">
    <source>
        <dbReference type="ARBA" id="ARBA00012438"/>
    </source>
</evidence>
<dbReference type="GO" id="GO:0005886">
    <property type="term" value="C:plasma membrane"/>
    <property type="evidence" value="ECO:0007669"/>
    <property type="project" value="TreeGrafter"/>
</dbReference>
<dbReference type="Pfam" id="PF02518">
    <property type="entry name" value="HATPase_c"/>
    <property type="match status" value="1"/>
</dbReference>
<dbReference type="InterPro" id="IPR036890">
    <property type="entry name" value="HATPase_C_sf"/>
</dbReference>
<evidence type="ECO:0000313" key="11">
    <source>
        <dbReference type="Proteomes" id="UP000007041"/>
    </source>
</evidence>
<dbReference type="InterPro" id="IPR004358">
    <property type="entry name" value="Sig_transdc_His_kin-like_C"/>
</dbReference>
<comment type="catalytic activity">
    <reaction evidence="1">
        <text>ATP + protein L-histidine = ADP + protein N-phospho-L-histidine.</text>
        <dbReference type="EC" id="2.7.13.3"/>
    </reaction>
</comment>
<keyword evidence="4" id="KW-0597">Phosphoprotein</keyword>
<dbReference type="InterPro" id="IPR036097">
    <property type="entry name" value="HisK_dim/P_sf"/>
</dbReference>
<keyword evidence="8" id="KW-0472">Membrane</keyword>
<dbReference type="eggNOG" id="COG2205">
    <property type="taxonomic scope" value="Bacteria"/>
</dbReference>
<protein>
    <recommendedName>
        <fullName evidence="3">histidine kinase</fullName>
        <ecNumber evidence="3">2.7.13.3</ecNumber>
    </recommendedName>
</protein>
<dbReference type="GO" id="GO:0000155">
    <property type="term" value="F:phosphorelay sensor kinase activity"/>
    <property type="evidence" value="ECO:0007669"/>
    <property type="project" value="InterPro"/>
</dbReference>
<dbReference type="KEGG" id="cst:CLOST_1601"/>
<dbReference type="SMART" id="SM00387">
    <property type="entry name" value="HATPase_c"/>
    <property type="match status" value="1"/>
</dbReference>
<evidence type="ECO:0000256" key="5">
    <source>
        <dbReference type="ARBA" id="ARBA00022679"/>
    </source>
</evidence>
<dbReference type="GO" id="GO:0016036">
    <property type="term" value="P:cellular response to phosphate starvation"/>
    <property type="evidence" value="ECO:0007669"/>
    <property type="project" value="TreeGrafter"/>
</dbReference>
<dbReference type="EMBL" id="FP565809">
    <property type="protein sequence ID" value="CBH21721.1"/>
    <property type="molecule type" value="Genomic_DNA"/>
</dbReference>
<dbReference type="PRINTS" id="PR00344">
    <property type="entry name" value="BCTRLSENSOR"/>
</dbReference>
<dbReference type="Pfam" id="PF00512">
    <property type="entry name" value="HisKA"/>
    <property type="match status" value="1"/>
</dbReference>
<keyword evidence="7" id="KW-0902">Two-component regulatory system</keyword>
<dbReference type="EC" id="2.7.13.3" evidence="3"/>
<evidence type="ECO:0000256" key="1">
    <source>
        <dbReference type="ARBA" id="ARBA00000085"/>
    </source>
</evidence>
<dbReference type="Gene3D" id="3.30.565.10">
    <property type="entry name" value="Histidine kinase-like ATPase, C-terminal domain"/>
    <property type="match status" value="1"/>
</dbReference>
<sequence>MTDKLRWRFVLVAMVAIATVMVIVLSSINMANIYKTNKNSDELLSIISDNDGRIPFDEHKIPDDRPPKKPELGPEGRYLNRYFTVRISESDSIISVDNTNIAADVSNIAIGYVNQILEDGQSKGTIDNYRYSLSTKNGTSLIVFLDISKEQHINKSFLTVSLIVLFISLLIVFLLLVVLSKKAIQPFVDNLNRQKEFISNASHEIKTPLAILSANNEVLELISGESKWTISNHNQIRRLKYLIEQMLMLSTFEEKIDNLVFHEIDLSKILIDAMTEFSAIYTNIKVKTSIQEGVIILADKGSIVQLVNIILDNAFKYVTDDGNIFIELSQNKDAILSVSNSCELINKEDLNKIFDRFYRLDEARTRQKGGNGMGLSIAKAIVDKHNAKISAETDDDNNFIMKVKFYRKK</sequence>
<dbReference type="Gene3D" id="1.10.287.130">
    <property type="match status" value="1"/>
</dbReference>
<dbReference type="PROSITE" id="PS50109">
    <property type="entry name" value="HIS_KIN"/>
    <property type="match status" value="1"/>
</dbReference>
<accession>E3PS67</accession>
<dbReference type="PANTHER" id="PTHR45453:SF1">
    <property type="entry name" value="PHOSPHATE REGULON SENSOR PROTEIN PHOR"/>
    <property type="match status" value="1"/>
</dbReference>
<evidence type="ECO:0000256" key="8">
    <source>
        <dbReference type="SAM" id="Phobius"/>
    </source>
</evidence>
<feature type="domain" description="Histidine kinase" evidence="9">
    <location>
        <begin position="200"/>
        <end position="409"/>
    </location>
</feature>
<evidence type="ECO:0000256" key="2">
    <source>
        <dbReference type="ARBA" id="ARBA00004370"/>
    </source>
</evidence>
<dbReference type="Proteomes" id="UP000007041">
    <property type="component" value="Chromosome"/>
</dbReference>
<reference evidence="11" key="1">
    <citation type="journal article" date="2010" name="BMC Genomics">
        <title>Clostridium sticklandii, a specialist in amino acid degradation:revisiting its metabolism through its genome sequence.</title>
        <authorList>
            <person name="Fonknechten N."/>
            <person name="Chaussonnerie S."/>
            <person name="Tricot S."/>
            <person name="Lajus A."/>
            <person name="Andreesen J.R."/>
            <person name="Perchat N."/>
            <person name="Pelletier E."/>
            <person name="Gouyvenoux M."/>
            <person name="Barbe V."/>
            <person name="Salanoubat M."/>
            <person name="Le Paslier D."/>
            <person name="Weissenbach J."/>
            <person name="Cohen G.N."/>
            <person name="Kreimeyer A."/>
        </authorList>
    </citation>
    <scope>NUCLEOTIDE SEQUENCE [LARGE SCALE GENOMIC DNA]</scope>
    <source>
        <strain evidence="11">ATCC 12662 / DSM 519 / JCM 1433 / CCUG 9281 / NCIMB 10654 / HF</strain>
    </source>
</reference>
<dbReference type="STRING" id="1511.CLOST_1601"/>
<dbReference type="InterPro" id="IPR050351">
    <property type="entry name" value="BphY/WalK/GraS-like"/>
</dbReference>
<evidence type="ECO:0000256" key="7">
    <source>
        <dbReference type="ARBA" id="ARBA00023012"/>
    </source>
</evidence>
<dbReference type="InterPro" id="IPR003661">
    <property type="entry name" value="HisK_dim/P_dom"/>
</dbReference>
<dbReference type="SUPFAM" id="SSF47384">
    <property type="entry name" value="Homodimeric domain of signal transducing histidine kinase"/>
    <property type="match status" value="1"/>
</dbReference>
<dbReference type="InterPro" id="IPR003594">
    <property type="entry name" value="HATPase_dom"/>
</dbReference>
<feature type="transmembrane region" description="Helical" evidence="8">
    <location>
        <begin position="157"/>
        <end position="179"/>
    </location>
</feature>
<dbReference type="PANTHER" id="PTHR45453">
    <property type="entry name" value="PHOSPHATE REGULON SENSOR PROTEIN PHOR"/>
    <property type="match status" value="1"/>
</dbReference>
<dbReference type="InterPro" id="IPR005467">
    <property type="entry name" value="His_kinase_dom"/>
</dbReference>
<dbReference type="CDD" id="cd00082">
    <property type="entry name" value="HisKA"/>
    <property type="match status" value="1"/>
</dbReference>
<dbReference type="GO" id="GO:0004721">
    <property type="term" value="F:phosphoprotein phosphatase activity"/>
    <property type="evidence" value="ECO:0007669"/>
    <property type="project" value="TreeGrafter"/>
</dbReference>
<name>E3PS67_ACESD</name>
<dbReference type="SMART" id="SM00388">
    <property type="entry name" value="HisKA"/>
    <property type="match status" value="1"/>
</dbReference>
<keyword evidence="11" id="KW-1185">Reference proteome</keyword>
<proteinExistence type="predicted"/>
<comment type="subcellular location">
    <subcellularLocation>
        <location evidence="2">Membrane</location>
    </subcellularLocation>
</comment>
<evidence type="ECO:0000313" key="10">
    <source>
        <dbReference type="EMBL" id="CBH21721.1"/>
    </source>
</evidence>
<keyword evidence="8" id="KW-0812">Transmembrane</keyword>
<keyword evidence="8" id="KW-1133">Transmembrane helix</keyword>
<keyword evidence="6" id="KW-0418">Kinase</keyword>
<dbReference type="BioCyc" id="CSTI499177:GJE9-1653-MONOMER"/>
<gene>
    <name evidence="10" type="ordered locus">CLOST_1601</name>
</gene>
<feature type="transmembrane region" description="Helical" evidence="8">
    <location>
        <begin position="6"/>
        <end position="28"/>
    </location>
</feature>
<evidence type="ECO:0000256" key="4">
    <source>
        <dbReference type="ARBA" id="ARBA00022553"/>
    </source>
</evidence>
<dbReference type="SUPFAM" id="SSF55874">
    <property type="entry name" value="ATPase domain of HSP90 chaperone/DNA topoisomerase II/histidine kinase"/>
    <property type="match status" value="1"/>
</dbReference>
<dbReference type="AlphaFoldDB" id="E3PS67"/>